<comment type="caution">
    <text evidence="2">The sequence shown here is derived from an EMBL/GenBank/DDBJ whole genome shotgun (WGS) entry which is preliminary data.</text>
</comment>
<feature type="compositionally biased region" description="Acidic residues" evidence="1">
    <location>
        <begin position="40"/>
        <end position="51"/>
    </location>
</feature>
<feature type="region of interest" description="Disordered" evidence="1">
    <location>
        <begin position="34"/>
        <end position="61"/>
    </location>
</feature>
<dbReference type="AlphaFoldDB" id="A0A392UGW6"/>
<sequence>MKVYGKPADHCYKVEVREEEVDEVNLISEWIEDRGKDESWESEESIAETEGGEIASYTAEE</sequence>
<evidence type="ECO:0000313" key="2">
    <source>
        <dbReference type="EMBL" id="MCI72829.1"/>
    </source>
</evidence>
<evidence type="ECO:0000256" key="1">
    <source>
        <dbReference type="SAM" id="MobiDB-lite"/>
    </source>
</evidence>
<proteinExistence type="predicted"/>
<protein>
    <submittedName>
        <fullName evidence="2">Uncharacterized protein</fullName>
    </submittedName>
</protein>
<evidence type="ECO:0000313" key="3">
    <source>
        <dbReference type="Proteomes" id="UP000265520"/>
    </source>
</evidence>
<accession>A0A392UGW6</accession>
<keyword evidence="3" id="KW-1185">Reference proteome</keyword>
<name>A0A392UGW6_9FABA</name>
<organism evidence="2 3">
    <name type="scientific">Trifolium medium</name>
    <dbReference type="NCBI Taxonomy" id="97028"/>
    <lineage>
        <taxon>Eukaryota</taxon>
        <taxon>Viridiplantae</taxon>
        <taxon>Streptophyta</taxon>
        <taxon>Embryophyta</taxon>
        <taxon>Tracheophyta</taxon>
        <taxon>Spermatophyta</taxon>
        <taxon>Magnoliopsida</taxon>
        <taxon>eudicotyledons</taxon>
        <taxon>Gunneridae</taxon>
        <taxon>Pentapetalae</taxon>
        <taxon>rosids</taxon>
        <taxon>fabids</taxon>
        <taxon>Fabales</taxon>
        <taxon>Fabaceae</taxon>
        <taxon>Papilionoideae</taxon>
        <taxon>50 kb inversion clade</taxon>
        <taxon>NPAAA clade</taxon>
        <taxon>Hologalegina</taxon>
        <taxon>IRL clade</taxon>
        <taxon>Trifolieae</taxon>
        <taxon>Trifolium</taxon>
    </lineage>
</organism>
<feature type="non-terminal residue" evidence="2">
    <location>
        <position position="61"/>
    </location>
</feature>
<dbReference type="EMBL" id="LXQA010825956">
    <property type="protein sequence ID" value="MCI72829.1"/>
    <property type="molecule type" value="Genomic_DNA"/>
</dbReference>
<dbReference type="Proteomes" id="UP000265520">
    <property type="component" value="Unassembled WGS sequence"/>
</dbReference>
<reference evidence="2 3" key="1">
    <citation type="journal article" date="2018" name="Front. Plant Sci.">
        <title>Red Clover (Trifolium pratense) and Zigzag Clover (T. medium) - A Picture of Genomic Similarities and Differences.</title>
        <authorList>
            <person name="Dluhosova J."/>
            <person name="Istvanek J."/>
            <person name="Nedelnik J."/>
            <person name="Repkova J."/>
        </authorList>
    </citation>
    <scope>NUCLEOTIDE SEQUENCE [LARGE SCALE GENOMIC DNA]</scope>
    <source>
        <strain evidence="3">cv. 10/8</strain>
        <tissue evidence="2">Leaf</tissue>
    </source>
</reference>